<dbReference type="CDD" id="cd00090">
    <property type="entry name" value="HTH_ARSR"/>
    <property type="match status" value="1"/>
</dbReference>
<dbReference type="Proteomes" id="UP001597280">
    <property type="component" value="Unassembled WGS sequence"/>
</dbReference>
<comment type="caution">
    <text evidence="2">The sequence shown here is derived from an EMBL/GenBank/DDBJ whole genome shotgun (WGS) entry which is preliminary data.</text>
</comment>
<dbReference type="InterPro" id="IPR001845">
    <property type="entry name" value="HTH_ArsR_DNA-bd_dom"/>
</dbReference>
<dbReference type="RefSeq" id="WP_137769497.1">
    <property type="nucleotide sequence ID" value="NZ_BAAAIS010000002.1"/>
</dbReference>
<dbReference type="InterPro" id="IPR036390">
    <property type="entry name" value="WH_DNA-bd_sf"/>
</dbReference>
<dbReference type="SUPFAM" id="SSF46785">
    <property type="entry name" value="Winged helix' DNA-binding domain"/>
    <property type="match status" value="1"/>
</dbReference>
<dbReference type="InterPro" id="IPR052543">
    <property type="entry name" value="HTH_Metal-responsive_Reg"/>
</dbReference>
<feature type="domain" description="HTH arsR-type" evidence="1">
    <location>
        <begin position="6"/>
        <end position="101"/>
    </location>
</feature>
<sequence length="232" mass="25044">MPSDAPDSTSAPALAELARAMADDSRATMLLALLDGRAWTAGELAAVAGVARPTASGHLDRLLSAGLVVERRQGRHRYVRIEDPEVALAVEGLAALAAARGLVRPAAPSLRAQRADAALREARTCYRHLAGRRGVELAEGLRRRGLVGAGWELTEAGRRWWEEHALDPGTRRRGAPIRPCLDWTERTDHIAGPAAESLLDHLVGEGALRRRSMPRALAVESDHPLWAELGVR</sequence>
<accession>A0ABW4PWV7</accession>
<dbReference type="PANTHER" id="PTHR39168:SF1">
    <property type="entry name" value="TRANSCRIPTIONAL REGULATORY PROTEIN"/>
    <property type="match status" value="1"/>
</dbReference>
<reference evidence="3" key="1">
    <citation type="journal article" date="2019" name="Int. J. Syst. Evol. Microbiol.">
        <title>The Global Catalogue of Microorganisms (GCM) 10K type strain sequencing project: providing services to taxonomists for standard genome sequencing and annotation.</title>
        <authorList>
            <consortium name="The Broad Institute Genomics Platform"/>
            <consortium name="The Broad Institute Genome Sequencing Center for Infectious Disease"/>
            <person name="Wu L."/>
            <person name="Ma J."/>
        </authorList>
    </citation>
    <scope>NUCLEOTIDE SEQUENCE [LARGE SCALE GENOMIC DNA]</scope>
    <source>
        <strain evidence="3">JCM 11650</strain>
    </source>
</reference>
<dbReference type="EMBL" id="JBHUFL010000002">
    <property type="protein sequence ID" value="MFD1834669.1"/>
    <property type="molecule type" value="Genomic_DNA"/>
</dbReference>
<dbReference type="InterPro" id="IPR036388">
    <property type="entry name" value="WH-like_DNA-bd_sf"/>
</dbReference>
<protein>
    <submittedName>
        <fullName evidence="2">ArsR/SmtB family transcription factor</fullName>
    </submittedName>
</protein>
<dbReference type="Pfam" id="PF12840">
    <property type="entry name" value="HTH_20"/>
    <property type="match status" value="1"/>
</dbReference>
<dbReference type="PROSITE" id="PS50987">
    <property type="entry name" value="HTH_ARSR_2"/>
    <property type="match status" value="1"/>
</dbReference>
<dbReference type="InterPro" id="IPR011991">
    <property type="entry name" value="ArsR-like_HTH"/>
</dbReference>
<name>A0ABW4PWV7_9MICO</name>
<evidence type="ECO:0000259" key="1">
    <source>
        <dbReference type="PROSITE" id="PS50987"/>
    </source>
</evidence>
<proteinExistence type="predicted"/>
<dbReference type="SMART" id="SM00418">
    <property type="entry name" value="HTH_ARSR"/>
    <property type="match status" value="1"/>
</dbReference>
<evidence type="ECO:0000313" key="3">
    <source>
        <dbReference type="Proteomes" id="UP001597280"/>
    </source>
</evidence>
<keyword evidence="3" id="KW-1185">Reference proteome</keyword>
<dbReference type="PANTHER" id="PTHR39168">
    <property type="entry name" value="TRANSCRIPTIONAL REGULATOR-RELATED"/>
    <property type="match status" value="1"/>
</dbReference>
<dbReference type="NCBIfam" id="NF033788">
    <property type="entry name" value="HTH_metalloreg"/>
    <property type="match status" value="1"/>
</dbReference>
<evidence type="ECO:0000313" key="2">
    <source>
        <dbReference type="EMBL" id="MFD1834669.1"/>
    </source>
</evidence>
<dbReference type="PRINTS" id="PR00778">
    <property type="entry name" value="HTHARSR"/>
</dbReference>
<dbReference type="Gene3D" id="1.10.10.10">
    <property type="entry name" value="Winged helix-like DNA-binding domain superfamily/Winged helix DNA-binding domain"/>
    <property type="match status" value="1"/>
</dbReference>
<organism evidence="2 3">
    <name type="scientific">Brachybacterium rhamnosum</name>
    <dbReference type="NCBI Taxonomy" id="173361"/>
    <lineage>
        <taxon>Bacteria</taxon>
        <taxon>Bacillati</taxon>
        <taxon>Actinomycetota</taxon>
        <taxon>Actinomycetes</taxon>
        <taxon>Micrococcales</taxon>
        <taxon>Dermabacteraceae</taxon>
        <taxon>Brachybacterium</taxon>
    </lineage>
</organism>
<gene>
    <name evidence="2" type="ORF">ACFSDA_06215</name>
</gene>